<evidence type="ECO:0000313" key="1">
    <source>
        <dbReference type="EMBL" id="MBB5364490.1"/>
    </source>
</evidence>
<organism evidence="1 2">
    <name type="scientific">Deinococcus humi</name>
    <dbReference type="NCBI Taxonomy" id="662880"/>
    <lineage>
        <taxon>Bacteria</taxon>
        <taxon>Thermotogati</taxon>
        <taxon>Deinococcota</taxon>
        <taxon>Deinococci</taxon>
        <taxon>Deinococcales</taxon>
        <taxon>Deinococcaceae</taxon>
        <taxon>Deinococcus</taxon>
    </lineage>
</organism>
<sequence length="460" mass="51094">MTLVPRASEKRALTRHIDELNLARLGLISMQSRVGAGSTSWEDEYGEGDERMSVKCIGTAQYLVPFGMDNDVIIGILCLFAAQGFPASNAVTGTANHFLRASGLDTSGRYHKNLHESLMRLSHTNFHIERGWHDGKRYRTVIFRHLHEIMFDTAQSGGTIDQDSTITVVLPPIIAESLRRGFLKPLSSGVLGELSQPTARALYRLLDGHRHNLTAPDERLQEFTVGLVEWGRKARILNLSPDKIRRVLDPAHEELLKAHYLASVTYHGRGQAQSVHYVFEREVVALDPLLLSRLTGRGIAPKVARGLMEALGVNIVRERLDEVERMIAGKKVPGPGFFVSFIRSPDDYRPRLSPAQGQPSARARVTVQPRLLETEPDPDQVARERFASLSLTERAQETVRSLKVVYGSRLDAEEYRKLGEVLEVGALDAAALRAEAARALTTGTCDSQAALLQVQLESFR</sequence>
<dbReference type="Proteomes" id="UP000552709">
    <property type="component" value="Unassembled WGS sequence"/>
</dbReference>
<name>A0A7W8JWH6_9DEIO</name>
<dbReference type="RefSeq" id="WP_184134920.1">
    <property type="nucleotide sequence ID" value="NZ_JACHFL010000010.1"/>
</dbReference>
<keyword evidence="2" id="KW-1185">Reference proteome</keyword>
<dbReference type="AlphaFoldDB" id="A0A7W8JWH6"/>
<evidence type="ECO:0000313" key="2">
    <source>
        <dbReference type="Proteomes" id="UP000552709"/>
    </source>
</evidence>
<dbReference type="Pfam" id="PF10134">
    <property type="entry name" value="RPA"/>
    <property type="match status" value="1"/>
</dbReference>
<accession>A0A7W8JWH6</accession>
<gene>
    <name evidence="1" type="ORF">HNQ08_003602</name>
</gene>
<protein>
    <submittedName>
        <fullName evidence="1">Plasmid replication initiation protein</fullName>
    </submittedName>
</protein>
<dbReference type="InterPro" id="IPR018777">
    <property type="entry name" value="Replication_initiator_prot_A"/>
</dbReference>
<reference evidence="1 2" key="1">
    <citation type="submission" date="2020-08" db="EMBL/GenBank/DDBJ databases">
        <title>Genomic Encyclopedia of Type Strains, Phase IV (KMG-IV): sequencing the most valuable type-strain genomes for metagenomic binning, comparative biology and taxonomic classification.</title>
        <authorList>
            <person name="Goeker M."/>
        </authorList>
    </citation>
    <scope>NUCLEOTIDE SEQUENCE [LARGE SCALE GENOMIC DNA]</scope>
    <source>
        <strain evidence="1 2">DSM 27939</strain>
    </source>
</reference>
<comment type="caution">
    <text evidence="1">The sequence shown here is derived from an EMBL/GenBank/DDBJ whole genome shotgun (WGS) entry which is preliminary data.</text>
</comment>
<proteinExistence type="predicted"/>
<dbReference type="EMBL" id="JACHFL010000010">
    <property type="protein sequence ID" value="MBB5364490.1"/>
    <property type="molecule type" value="Genomic_DNA"/>
</dbReference>